<sequence length="31" mass="3339">MIAPRSIVTYRGSTTPPEIENSFDGDNGVVD</sequence>
<dbReference type="Proteomes" id="UP000265520">
    <property type="component" value="Unassembled WGS sequence"/>
</dbReference>
<evidence type="ECO:0000313" key="2">
    <source>
        <dbReference type="EMBL" id="MCI55127.1"/>
    </source>
</evidence>
<evidence type="ECO:0000313" key="3">
    <source>
        <dbReference type="Proteomes" id="UP000265520"/>
    </source>
</evidence>
<keyword evidence="3" id="KW-1185">Reference proteome</keyword>
<feature type="region of interest" description="Disordered" evidence="1">
    <location>
        <begin position="1"/>
        <end position="31"/>
    </location>
</feature>
<dbReference type="AlphaFoldDB" id="A0A392T415"/>
<dbReference type="EMBL" id="LXQA010491199">
    <property type="protein sequence ID" value="MCI55127.1"/>
    <property type="molecule type" value="Genomic_DNA"/>
</dbReference>
<feature type="non-terminal residue" evidence="2">
    <location>
        <position position="31"/>
    </location>
</feature>
<name>A0A392T415_9FABA</name>
<proteinExistence type="predicted"/>
<protein>
    <submittedName>
        <fullName evidence="2">Uncharacterized protein</fullName>
    </submittedName>
</protein>
<organism evidence="2 3">
    <name type="scientific">Trifolium medium</name>
    <dbReference type="NCBI Taxonomy" id="97028"/>
    <lineage>
        <taxon>Eukaryota</taxon>
        <taxon>Viridiplantae</taxon>
        <taxon>Streptophyta</taxon>
        <taxon>Embryophyta</taxon>
        <taxon>Tracheophyta</taxon>
        <taxon>Spermatophyta</taxon>
        <taxon>Magnoliopsida</taxon>
        <taxon>eudicotyledons</taxon>
        <taxon>Gunneridae</taxon>
        <taxon>Pentapetalae</taxon>
        <taxon>rosids</taxon>
        <taxon>fabids</taxon>
        <taxon>Fabales</taxon>
        <taxon>Fabaceae</taxon>
        <taxon>Papilionoideae</taxon>
        <taxon>50 kb inversion clade</taxon>
        <taxon>NPAAA clade</taxon>
        <taxon>Hologalegina</taxon>
        <taxon>IRL clade</taxon>
        <taxon>Trifolieae</taxon>
        <taxon>Trifolium</taxon>
    </lineage>
</organism>
<comment type="caution">
    <text evidence="2">The sequence shown here is derived from an EMBL/GenBank/DDBJ whole genome shotgun (WGS) entry which is preliminary data.</text>
</comment>
<evidence type="ECO:0000256" key="1">
    <source>
        <dbReference type="SAM" id="MobiDB-lite"/>
    </source>
</evidence>
<accession>A0A392T415</accession>
<reference evidence="2 3" key="1">
    <citation type="journal article" date="2018" name="Front. Plant Sci.">
        <title>Red Clover (Trifolium pratense) and Zigzag Clover (T. medium) - A Picture of Genomic Similarities and Differences.</title>
        <authorList>
            <person name="Dluhosova J."/>
            <person name="Istvanek J."/>
            <person name="Nedelnik J."/>
            <person name="Repkova J."/>
        </authorList>
    </citation>
    <scope>NUCLEOTIDE SEQUENCE [LARGE SCALE GENOMIC DNA]</scope>
    <source>
        <strain evidence="3">cv. 10/8</strain>
        <tissue evidence="2">Leaf</tissue>
    </source>
</reference>